<dbReference type="Proteomes" id="UP000045545">
    <property type="component" value="Unassembled WGS sequence"/>
</dbReference>
<dbReference type="InterPro" id="IPR027417">
    <property type="entry name" value="P-loop_NTPase"/>
</dbReference>
<keyword evidence="1" id="KW-0378">Hydrolase</keyword>
<keyword evidence="2" id="KW-1185">Reference proteome</keyword>
<name>A0A0E3W385_9FIRM</name>
<gene>
    <name evidence="1" type="ORF">1518</name>
</gene>
<dbReference type="EMBL" id="CGIH01000027">
    <property type="protein sequence ID" value="CFX61535.1"/>
    <property type="molecule type" value="Genomic_DNA"/>
</dbReference>
<evidence type="ECO:0000313" key="2">
    <source>
        <dbReference type="Proteomes" id="UP000045545"/>
    </source>
</evidence>
<reference evidence="1 2" key="1">
    <citation type="submission" date="2015-03" db="EMBL/GenBank/DDBJ databases">
        <authorList>
            <person name="Murphy D."/>
        </authorList>
    </citation>
    <scope>NUCLEOTIDE SEQUENCE [LARGE SCALE GENOMIC DNA]</scope>
    <source>
        <strain evidence="1 2">OL-4</strain>
    </source>
</reference>
<dbReference type="GO" id="GO:0016787">
    <property type="term" value="F:hydrolase activity"/>
    <property type="evidence" value="ECO:0007669"/>
    <property type="project" value="UniProtKB-KW"/>
</dbReference>
<accession>A0A0E3W385</accession>
<proteinExistence type="predicted"/>
<sequence>MAKVRNMFPGGNSCYGFFSFYNHIVPETVNQKIILKGGPGVGKSTFMKKIGEILTQQQIDVEYHWCSSDNHSLDGVVGGNRQVCVLDGTSPHVVDPRYPGAVDRIINLGEFWDKDIIAANRASIIGLTDHIGLCFQRAYNRLSEARLALEEWQTYIKEACDYASVNRNVLALGEDFLHSSKAPAAPRHLFAAAISPEGVVTKADSLIDPDYAISGVKGSPGGGCKDLFTYVEKRLQLEGIYAEIYHCPFDPKKIDMIIIPENKSILIDISSHVVDYEKILPNRKFKRFLDFDQFLDKQILNPYAKLMAMCRERFTVGISEAVSFINTAKTCHDKLETYYVPAMDFARVEELSQETAEALLKNLAG</sequence>
<dbReference type="AlphaFoldDB" id="A0A0E3W385"/>
<dbReference type="RefSeq" id="WP_052729663.1">
    <property type="nucleotide sequence ID" value="NZ_CGIH01000027.1"/>
</dbReference>
<dbReference type="STRING" id="690567.1518"/>
<protein>
    <submittedName>
        <fullName evidence="1">p-loop containing nucleoside triphosphate hydrolase</fullName>
    </submittedName>
</protein>
<organism evidence="1 2">
    <name type="scientific">Syntrophomonas zehnderi OL-4</name>
    <dbReference type="NCBI Taxonomy" id="690567"/>
    <lineage>
        <taxon>Bacteria</taxon>
        <taxon>Bacillati</taxon>
        <taxon>Bacillota</taxon>
        <taxon>Clostridia</taxon>
        <taxon>Eubacteriales</taxon>
        <taxon>Syntrophomonadaceae</taxon>
        <taxon>Syntrophomonas</taxon>
    </lineage>
</organism>
<dbReference type="OrthoDB" id="9781752at2"/>
<dbReference type="SUPFAM" id="SSF52540">
    <property type="entry name" value="P-loop containing nucleoside triphosphate hydrolases"/>
    <property type="match status" value="2"/>
</dbReference>
<evidence type="ECO:0000313" key="1">
    <source>
        <dbReference type="EMBL" id="CFX61535.1"/>
    </source>
</evidence>